<evidence type="ECO:0000256" key="3">
    <source>
        <dbReference type="SAM" id="Phobius"/>
    </source>
</evidence>
<dbReference type="EMBL" id="JBCLYO010000001">
    <property type="protein sequence ID" value="KAL0097515.1"/>
    <property type="molecule type" value="Genomic_DNA"/>
</dbReference>
<protein>
    <submittedName>
        <fullName evidence="5">SprT-like family-domain-containing protein</fullName>
    </submittedName>
</protein>
<sequence>MVFFYLLFFLFIFIFILLYILSIYIYIYTSLNSNIHIMSIDCLDDETLARILQDEENEQANKRRKICEDDERLARSIDRDQNEITSEIFPDVHTLFTAYNPLYFEDKLGVVELKWSKRLTLCAGICCYRLNGECTIKLSEPLLKLRSSQDLVDVLLHEMIHAYLFITKGHSSHDGHGPEFLEIANRINKDANTNITVYHNFHDEVSYYRQHRWQCNGPCQDQAPYFGIVERSMNRPPQPADRWFPEHQRTCGGTFTKIAEPAQKVKPAQKPKIKPSGQNLITDYVSAPLQSSSKVSLIRQPTKKR</sequence>
<keyword evidence="3" id="KW-1133">Transmembrane helix</keyword>
<feature type="domain" description="SprT-like" evidence="4">
    <location>
        <begin position="90"/>
        <end position="258"/>
    </location>
</feature>
<name>A0ABR3BF72_PHYBL</name>
<dbReference type="SMART" id="SM00731">
    <property type="entry name" value="SprT"/>
    <property type="match status" value="1"/>
</dbReference>
<dbReference type="Pfam" id="PF10263">
    <property type="entry name" value="SprT-like"/>
    <property type="match status" value="1"/>
</dbReference>
<comment type="subcellular location">
    <subcellularLocation>
        <location evidence="1">Nucleus</location>
    </subcellularLocation>
</comment>
<dbReference type="PANTHER" id="PTHR21220:SF0">
    <property type="entry name" value="DNA-DEPENDENT METALLOPROTEASE SPRTN"/>
    <property type="match status" value="1"/>
</dbReference>
<dbReference type="InterPro" id="IPR044245">
    <property type="entry name" value="Spartan"/>
</dbReference>
<evidence type="ECO:0000256" key="1">
    <source>
        <dbReference type="ARBA" id="ARBA00004123"/>
    </source>
</evidence>
<dbReference type="Proteomes" id="UP001448207">
    <property type="component" value="Unassembled WGS sequence"/>
</dbReference>
<proteinExistence type="predicted"/>
<dbReference type="PANTHER" id="PTHR21220">
    <property type="entry name" value="DNA-DEPENDENT METALLOPROTEASE SPRTN"/>
    <property type="match status" value="1"/>
</dbReference>
<keyword evidence="2" id="KW-0539">Nucleus</keyword>
<feature type="transmembrane region" description="Helical" evidence="3">
    <location>
        <begin position="6"/>
        <end position="28"/>
    </location>
</feature>
<gene>
    <name evidence="5" type="ORF">J3Q64DRAFT_1713662</name>
</gene>
<evidence type="ECO:0000313" key="6">
    <source>
        <dbReference type="Proteomes" id="UP001448207"/>
    </source>
</evidence>
<keyword evidence="3" id="KW-0472">Membrane</keyword>
<accession>A0ABR3BF72</accession>
<evidence type="ECO:0000313" key="5">
    <source>
        <dbReference type="EMBL" id="KAL0097515.1"/>
    </source>
</evidence>
<evidence type="ECO:0000259" key="4">
    <source>
        <dbReference type="SMART" id="SM00731"/>
    </source>
</evidence>
<dbReference type="InterPro" id="IPR006640">
    <property type="entry name" value="SprT-like_domain"/>
</dbReference>
<evidence type="ECO:0000256" key="2">
    <source>
        <dbReference type="ARBA" id="ARBA00023242"/>
    </source>
</evidence>
<comment type="caution">
    <text evidence="5">The sequence shown here is derived from an EMBL/GenBank/DDBJ whole genome shotgun (WGS) entry which is preliminary data.</text>
</comment>
<reference evidence="5 6" key="1">
    <citation type="submission" date="2024-04" db="EMBL/GenBank/DDBJ databases">
        <title>Symmetric and asymmetric DNA N6-adenine methylation regulates different biological responses in Mucorales.</title>
        <authorList>
            <consortium name="Lawrence Berkeley National Laboratory"/>
            <person name="Lax C."/>
            <person name="Mondo S.J."/>
            <person name="Osorio-Concepcion M."/>
            <person name="Muszewska A."/>
            <person name="Corrochano-Luque M."/>
            <person name="Gutierrez G."/>
            <person name="Riley R."/>
            <person name="Lipzen A."/>
            <person name="Guo J."/>
            <person name="Hundley H."/>
            <person name="Amirebrahimi M."/>
            <person name="Ng V."/>
            <person name="Lorenzo-Gutierrez D."/>
            <person name="Binder U."/>
            <person name="Yang J."/>
            <person name="Song Y."/>
            <person name="Canovas D."/>
            <person name="Navarro E."/>
            <person name="Freitag M."/>
            <person name="Gabaldon T."/>
            <person name="Grigoriev I.V."/>
            <person name="Corrochano L.M."/>
            <person name="Nicolas F.E."/>
            <person name="Garre V."/>
        </authorList>
    </citation>
    <scope>NUCLEOTIDE SEQUENCE [LARGE SCALE GENOMIC DNA]</scope>
    <source>
        <strain evidence="5 6">L51</strain>
    </source>
</reference>
<keyword evidence="6" id="KW-1185">Reference proteome</keyword>
<dbReference type="InterPro" id="IPR055220">
    <property type="entry name" value="SPRTN_ZBD"/>
</dbReference>
<dbReference type="Pfam" id="PF22934">
    <property type="entry name" value="SPRTN_ZBD"/>
    <property type="match status" value="1"/>
</dbReference>
<keyword evidence="3" id="KW-0812">Transmembrane</keyword>
<organism evidence="5 6">
    <name type="scientific">Phycomyces blakesleeanus</name>
    <dbReference type="NCBI Taxonomy" id="4837"/>
    <lineage>
        <taxon>Eukaryota</taxon>
        <taxon>Fungi</taxon>
        <taxon>Fungi incertae sedis</taxon>
        <taxon>Mucoromycota</taxon>
        <taxon>Mucoromycotina</taxon>
        <taxon>Mucoromycetes</taxon>
        <taxon>Mucorales</taxon>
        <taxon>Phycomycetaceae</taxon>
        <taxon>Phycomyces</taxon>
    </lineage>
</organism>